<dbReference type="Pfam" id="PF00126">
    <property type="entry name" value="HTH_1"/>
    <property type="match status" value="1"/>
</dbReference>
<dbReference type="InterPro" id="IPR000847">
    <property type="entry name" value="LysR_HTH_N"/>
</dbReference>
<keyword evidence="2" id="KW-0805">Transcription regulation</keyword>
<sequence>MNFQQLRYVRTAIQHNLNLTEVANRLSTSQSGVSKQIKELEAELKVDIFVRRGKRLTGLTKAGENAAQLIDKLLHQADNLKRLSEQFVQEDKGRLVVATTHNQANYVLPPVLLRFSERFPEVEIELRQGTPRYVVDLVLRGEADIGVATEAVDDYPELQTYPCFSWEHVVIVPPDHPLARAEHVSLADTARYPIITYNPEFSGRSQINEAYERAGIEPDIRLTAMDADVIKTYVRLGMGVGIVSQMAVSSGPGDSLMVLPGSNRFFQPSVTKIATLKGSLLRNYAYQLMEMLAPHLDAAVLAGVKRRPSQERAAPLLSFADRADLQAQRLSA</sequence>
<dbReference type="RefSeq" id="WP_066531271.1">
    <property type="nucleotide sequence ID" value="NZ_JBHSFZ010000025.1"/>
</dbReference>
<reference evidence="7" key="1">
    <citation type="journal article" date="2019" name="Int. J. Syst. Evol. Microbiol.">
        <title>The Global Catalogue of Microorganisms (GCM) 10K type strain sequencing project: providing services to taxonomists for standard genome sequencing and annotation.</title>
        <authorList>
            <consortium name="The Broad Institute Genomics Platform"/>
            <consortium name="The Broad Institute Genome Sequencing Center for Infectious Disease"/>
            <person name="Wu L."/>
            <person name="Ma J."/>
        </authorList>
    </citation>
    <scope>NUCLEOTIDE SEQUENCE [LARGE SCALE GENOMIC DNA]</scope>
    <source>
        <strain evidence="7">NBRC 103632</strain>
    </source>
</reference>
<dbReference type="EMBL" id="JBHSFZ010000025">
    <property type="protein sequence ID" value="MFC4594876.1"/>
    <property type="molecule type" value="Genomic_DNA"/>
</dbReference>
<organism evidence="6 7">
    <name type="scientific">Sphingobium tyrosinilyticum</name>
    <dbReference type="NCBI Taxonomy" id="2715436"/>
    <lineage>
        <taxon>Bacteria</taxon>
        <taxon>Pseudomonadati</taxon>
        <taxon>Pseudomonadota</taxon>
        <taxon>Alphaproteobacteria</taxon>
        <taxon>Sphingomonadales</taxon>
        <taxon>Sphingomonadaceae</taxon>
        <taxon>Sphingobium</taxon>
    </lineage>
</organism>
<name>A0ABV9EZ42_9SPHN</name>
<dbReference type="Proteomes" id="UP001595957">
    <property type="component" value="Unassembled WGS sequence"/>
</dbReference>
<accession>A0ABV9EZ42</accession>
<dbReference type="Pfam" id="PF03466">
    <property type="entry name" value="LysR_substrate"/>
    <property type="match status" value="1"/>
</dbReference>
<comment type="caution">
    <text evidence="6">The sequence shown here is derived from an EMBL/GenBank/DDBJ whole genome shotgun (WGS) entry which is preliminary data.</text>
</comment>
<dbReference type="SUPFAM" id="SSF46785">
    <property type="entry name" value="Winged helix' DNA-binding domain"/>
    <property type="match status" value="1"/>
</dbReference>
<evidence type="ECO:0000313" key="7">
    <source>
        <dbReference type="Proteomes" id="UP001595957"/>
    </source>
</evidence>
<dbReference type="InterPro" id="IPR036388">
    <property type="entry name" value="WH-like_DNA-bd_sf"/>
</dbReference>
<dbReference type="InterPro" id="IPR005119">
    <property type="entry name" value="LysR_subst-bd"/>
</dbReference>
<evidence type="ECO:0000256" key="4">
    <source>
        <dbReference type="ARBA" id="ARBA00023163"/>
    </source>
</evidence>
<keyword evidence="4" id="KW-0804">Transcription</keyword>
<dbReference type="SUPFAM" id="SSF53850">
    <property type="entry name" value="Periplasmic binding protein-like II"/>
    <property type="match status" value="1"/>
</dbReference>
<dbReference type="InterPro" id="IPR037423">
    <property type="entry name" value="CysB_PBP2"/>
</dbReference>
<dbReference type="PROSITE" id="PS50931">
    <property type="entry name" value="HTH_LYSR"/>
    <property type="match status" value="1"/>
</dbReference>
<gene>
    <name evidence="6" type="ORF">ACFO3E_11835</name>
</gene>
<keyword evidence="3" id="KW-0238">DNA-binding</keyword>
<dbReference type="PANTHER" id="PTHR30126:SF6">
    <property type="entry name" value="HTH-TYPE TRANSCRIPTIONAL REGULATOR CYSB-RELATED"/>
    <property type="match status" value="1"/>
</dbReference>
<evidence type="ECO:0000256" key="3">
    <source>
        <dbReference type="ARBA" id="ARBA00023125"/>
    </source>
</evidence>
<evidence type="ECO:0000256" key="1">
    <source>
        <dbReference type="ARBA" id="ARBA00009437"/>
    </source>
</evidence>
<dbReference type="Gene3D" id="1.10.10.10">
    <property type="entry name" value="Winged helix-like DNA-binding domain superfamily/Winged helix DNA-binding domain"/>
    <property type="match status" value="1"/>
</dbReference>
<dbReference type="PRINTS" id="PR00039">
    <property type="entry name" value="HTHLYSR"/>
</dbReference>
<protein>
    <submittedName>
        <fullName evidence="6">LysR substrate-binding domain-containing protein</fullName>
    </submittedName>
</protein>
<comment type="similarity">
    <text evidence="1">Belongs to the LysR transcriptional regulatory family.</text>
</comment>
<proteinExistence type="inferred from homology"/>
<dbReference type="InterPro" id="IPR036390">
    <property type="entry name" value="WH_DNA-bd_sf"/>
</dbReference>
<evidence type="ECO:0000256" key="2">
    <source>
        <dbReference type="ARBA" id="ARBA00023015"/>
    </source>
</evidence>
<dbReference type="PANTHER" id="PTHR30126">
    <property type="entry name" value="HTH-TYPE TRANSCRIPTIONAL REGULATOR"/>
    <property type="match status" value="1"/>
</dbReference>
<dbReference type="CDD" id="cd08413">
    <property type="entry name" value="PBP2_CysB_like"/>
    <property type="match status" value="1"/>
</dbReference>
<keyword evidence="7" id="KW-1185">Reference proteome</keyword>
<dbReference type="Gene3D" id="3.40.190.10">
    <property type="entry name" value="Periplasmic binding protein-like II"/>
    <property type="match status" value="2"/>
</dbReference>
<feature type="domain" description="HTH lysR-type" evidence="5">
    <location>
        <begin position="1"/>
        <end position="59"/>
    </location>
</feature>
<evidence type="ECO:0000259" key="5">
    <source>
        <dbReference type="PROSITE" id="PS50931"/>
    </source>
</evidence>
<evidence type="ECO:0000313" key="6">
    <source>
        <dbReference type="EMBL" id="MFC4594876.1"/>
    </source>
</evidence>